<dbReference type="SUPFAM" id="SSF52047">
    <property type="entry name" value="RNI-like"/>
    <property type="match status" value="1"/>
</dbReference>
<protein>
    <recommendedName>
        <fullName evidence="2">F-box domain-containing protein</fullName>
    </recommendedName>
</protein>
<evidence type="ECO:0000313" key="4">
    <source>
        <dbReference type="Proteomes" id="UP001556367"/>
    </source>
</evidence>
<dbReference type="InterPro" id="IPR032675">
    <property type="entry name" value="LRR_dom_sf"/>
</dbReference>
<proteinExistence type="predicted"/>
<feature type="domain" description="F-box" evidence="2">
    <location>
        <begin position="39"/>
        <end position="105"/>
    </location>
</feature>
<dbReference type="Pfam" id="PF12937">
    <property type="entry name" value="F-box-like"/>
    <property type="match status" value="1"/>
</dbReference>
<sequence length="565" mass="63867">MLEAREDIDRQIAIHETRIAQHNDAILLLKSQRNQHAFISRLPTETLIRIFEETAHVDAATLSRSSGQTESSERRVECMGFTQVCRQWRMIALDSPTIWRSICLKHPEKWIAEQMSRSQSKPLFLWHAFDSERLGVPDGDCIQTPFPHSAFSEPWRVERIRINTTQDNIPSCDGLRQPHPILRRATISYPIAIQFLDNSLPDDIFGRSAPRLRKLCTLGCIPPWTSPIMQGLTSLVVLSLNDRLSDSWPVRDDLSTWNGYVLLNHLRLIELVGHRESCHILRHLECPNVSTARLDMDSNFQKEDLAFEGVCRLGAIVAGGFSAIESLQFSRAFTGWSIKLQGCGRRSRGLSFKFHNDELLSNYPDSLLVVKFCEALLLEQLHKLQVENFPQLRTIDWNRIFACTPSLTWVSVSPYSYGFMDALSSMSSSSHVRRSAVILPLPQLQTLAVKSCRFTGAFYSDRYAALKNAVLVRVSRGQANTLRELHISDCRITRTKIRDLRSILPVKWDGYTRGHPDWSSIPVEEMQSGDESDCPPGDGDGHGRKSGSDIGEAGSDAAINRSDDD</sequence>
<name>A0ABR3JX58_9AGAR</name>
<evidence type="ECO:0000259" key="2">
    <source>
        <dbReference type="Pfam" id="PF12937"/>
    </source>
</evidence>
<dbReference type="SUPFAM" id="SSF81383">
    <property type="entry name" value="F-box domain"/>
    <property type="match status" value="1"/>
</dbReference>
<feature type="region of interest" description="Disordered" evidence="1">
    <location>
        <begin position="519"/>
        <end position="565"/>
    </location>
</feature>
<evidence type="ECO:0000256" key="1">
    <source>
        <dbReference type="SAM" id="MobiDB-lite"/>
    </source>
</evidence>
<gene>
    <name evidence="3" type="ORF">HGRIS_011753</name>
</gene>
<dbReference type="InterPro" id="IPR036047">
    <property type="entry name" value="F-box-like_dom_sf"/>
</dbReference>
<accession>A0ABR3JX58</accession>
<reference evidence="4" key="1">
    <citation type="submission" date="2024-06" db="EMBL/GenBank/DDBJ databases">
        <title>Multi-omics analyses provide insights into the biosynthesis of the anticancer antibiotic pleurotin in Hohenbuehelia grisea.</title>
        <authorList>
            <person name="Weaver J.A."/>
            <person name="Alberti F."/>
        </authorList>
    </citation>
    <scope>NUCLEOTIDE SEQUENCE [LARGE SCALE GENOMIC DNA]</scope>
    <source>
        <strain evidence="4">T-177</strain>
    </source>
</reference>
<dbReference type="Gene3D" id="1.20.1280.50">
    <property type="match status" value="1"/>
</dbReference>
<evidence type="ECO:0000313" key="3">
    <source>
        <dbReference type="EMBL" id="KAL0960111.1"/>
    </source>
</evidence>
<organism evidence="3 4">
    <name type="scientific">Hohenbuehelia grisea</name>
    <dbReference type="NCBI Taxonomy" id="104357"/>
    <lineage>
        <taxon>Eukaryota</taxon>
        <taxon>Fungi</taxon>
        <taxon>Dikarya</taxon>
        <taxon>Basidiomycota</taxon>
        <taxon>Agaricomycotina</taxon>
        <taxon>Agaricomycetes</taxon>
        <taxon>Agaricomycetidae</taxon>
        <taxon>Agaricales</taxon>
        <taxon>Pleurotineae</taxon>
        <taxon>Pleurotaceae</taxon>
        <taxon>Hohenbuehelia</taxon>
    </lineage>
</organism>
<dbReference type="EMBL" id="JASNQZ010000002">
    <property type="protein sequence ID" value="KAL0960111.1"/>
    <property type="molecule type" value="Genomic_DNA"/>
</dbReference>
<dbReference type="Proteomes" id="UP001556367">
    <property type="component" value="Unassembled WGS sequence"/>
</dbReference>
<dbReference type="Gene3D" id="3.80.10.10">
    <property type="entry name" value="Ribonuclease Inhibitor"/>
    <property type="match status" value="1"/>
</dbReference>
<keyword evidence="4" id="KW-1185">Reference proteome</keyword>
<comment type="caution">
    <text evidence="3">The sequence shown here is derived from an EMBL/GenBank/DDBJ whole genome shotgun (WGS) entry which is preliminary data.</text>
</comment>
<dbReference type="InterPro" id="IPR001810">
    <property type="entry name" value="F-box_dom"/>
</dbReference>